<organism evidence="1">
    <name type="scientific">marine sediment metagenome</name>
    <dbReference type="NCBI Taxonomy" id="412755"/>
    <lineage>
        <taxon>unclassified sequences</taxon>
        <taxon>metagenomes</taxon>
        <taxon>ecological metagenomes</taxon>
    </lineage>
</organism>
<gene>
    <name evidence="1" type="ORF">LCGC14_2911720</name>
</gene>
<protein>
    <submittedName>
        <fullName evidence="1">Uncharacterized protein</fullName>
    </submittedName>
</protein>
<comment type="caution">
    <text evidence="1">The sequence shown here is derived from an EMBL/GenBank/DDBJ whole genome shotgun (WGS) entry which is preliminary data.</text>
</comment>
<proteinExistence type="predicted"/>
<evidence type="ECO:0000313" key="1">
    <source>
        <dbReference type="EMBL" id="KKK71657.1"/>
    </source>
</evidence>
<dbReference type="EMBL" id="LAZR01057632">
    <property type="protein sequence ID" value="KKK71657.1"/>
    <property type="molecule type" value="Genomic_DNA"/>
</dbReference>
<reference evidence="1" key="1">
    <citation type="journal article" date="2015" name="Nature">
        <title>Complex archaea that bridge the gap between prokaryotes and eukaryotes.</title>
        <authorList>
            <person name="Spang A."/>
            <person name="Saw J.H."/>
            <person name="Jorgensen S.L."/>
            <person name="Zaremba-Niedzwiedzka K."/>
            <person name="Martijn J."/>
            <person name="Lind A.E."/>
            <person name="van Eijk R."/>
            <person name="Schleper C."/>
            <person name="Guy L."/>
            <person name="Ettema T.J."/>
        </authorList>
    </citation>
    <scope>NUCLEOTIDE SEQUENCE</scope>
</reference>
<name>A0A0F8XRG0_9ZZZZ</name>
<accession>A0A0F8XRG0</accession>
<sequence length="74" mass="8495">MTIQETIRMIVAENSGGIKFTNLVSQVVYKDIGIDPVEILSAIKSMPDLEVLEYSWKMTKGHYREKIFVYTPMP</sequence>
<dbReference type="AlphaFoldDB" id="A0A0F8XRG0"/>